<dbReference type="PANTHER" id="PTHR10885">
    <property type="entry name" value="ISOPENTENYL-DIPHOSPHATE DELTA-ISOMERASE"/>
    <property type="match status" value="1"/>
</dbReference>
<dbReference type="SUPFAM" id="SSF55811">
    <property type="entry name" value="Nudix"/>
    <property type="match status" value="1"/>
</dbReference>
<sequence>MQKKHHSASGKDEEYLDLVDRNDRVVGKMLRSHIYAKGLKNYRVVNVFVKNSGGQLWIPKRTAQKKIFPLCLDVGVGGHVTSGQTYEEAFKTEAFEELNLDISQVFYRPLGHLTPKDEVSSFMKVYEIEMNKLPNYNPKDFCGYFWLTPTQVLEKITAGAAAKPDLSKLLKIFYH</sequence>
<reference evidence="3" key="1">
    <citation type="submission" date="2017-09" db="EMBL/GenBank/DDBJ databases">
        <title>Depth-based differentiation of microbial function through sediment-hosted aquifers and enrichment of novel symbionts in the deep terrestrial subsurface.</title>
        <authorList>
            <person name="Probst A.J."/>
            <person name="Ladd B."/>
            <person name="Jarett J.K."/>
            <person name="Geller-Mcgrath D.E."/>
            <person name="Sieber C.M.K."/>
            <person name="Emerson J.B."/>
            <person name="Anantharaman K."/>
            <person name="Thomas B.C."/>
            <person name="Malmstrom R."/>
            <person name="Stieglmeier M."/>
            <person name="Klingl A."/>
            <person name="Woyke T."/>
            <person name="Ryan C.M."/>
            <person name="Banfield J.F."/>
        </authorList>
    </citation>
    <scope>NUCLEOTIDE SEQUENCE [LARGE SCALE GENOMIC DNA]</scope>
</reference>
<evidence type="ECO:0000313" key="3">
    <source>
        <dbReference type="Proteomes" id="UP000229916"/>
    </source>
</evidence>
<proteinExistence type="predicted"/>
<dbReference type="PANTHER" id="PTHR10885:SF0">
    <property type="entry name" value="ISOPENTENYL-DIPHOSPHATE DELTA-ISOMERASE"/>
    <property type="match status" value="1"/>
</dbReference>
<dbReference type="CDD" id="cd24154">
    <property type="entry name" value="NUDIX_DR0079"/>
    <property type="match status" value="1"/>
</dbReference>
<dbReference type="GO" id="GO:0016787">
    <property type="term" value="F:hydrolase activity"/>
    <property type="evidence" value="ECO:0007669"/>
    <property type="project" value="UniProtKB-KW"/>
</dbReference>
<dbReference type="Gene3D" id="3.90.79.10">
    <property type="entry name" value="Nucleoside Triphosphate Pyrophosphohydrolase"/>
    <property type="match status" value="1"/>
</dbReference>
<gene>
    <name evidence="2" type="ORF">COS81_01800</name>
</gene>
<accession>A0A2M7ANQ4</accession>
<organism evidence="2 3">
    <name type="scientific">candidate division WWE3 bacterium CG06_land_8_20_14_3_00_42_16</name>
    <dbReference type="NCBI Taxonomy" id="1975083"/>
    <lineage>
        <taxon>Bacteria</taxon>
        <taxon>Katanobacteria</taxon>
    </lineage>
</organism>
<dbReference type="Pfam" id="PF00293">
    <property type="entry name" value="NUDIX"/>
    <property type="match status" value="1"/>
</dbReference>
<keyword evidence="2" id="KW-0378">Hydrolase</keyword>
<name>A0A2M7ANQ4_UNCKA</name>
<evidence type="ECO:0000313" key="2">
    <source>
        <dbReference type="EMBL" id="PIU69005.1"/>
    </source>
</evidence>
<dbReference type="InterPro" id="IPR000086">
    <property type="entry name" value="NUDIX_hydrolase_dom"/>
</dbReference>
<dbReference type="PROSITE" id="PS51462">
    <property type="entry name" value="NUDIX"/>
    <property type="match status" value="1"/>
</dbReference>
<evidence type="ECO:0000259" key="1">
    <source>
        <dbReference type="PROSITE" id="PS51462"/>
    </source>
</evidence>
<feature type="domain" description="Nudix hydrolase" evidence="1">
    <location>
        <begin position="40"/>
        <end position="174"/>
    </location>
</feature>
<protein>
    <submittedName>
        <fullName evidence="2">NUDIX hydrolase</fullName>
    </submittedName>
</protein>
<dbReference type="InterPro" id="IPR015797">
    <property type="entry name" value="NUDIX_hydrolase-like_dom_sf"/>
</dbReference>
<dbReference type="Proteomes" id="UP000229916">
    <property type="component" value="Unassembled WGS sequence"/>
</dbReference>
<dbReference type="AlphaFoldDB" id="A0A2M7ANQ4"/>
<comment type="caution">
    <text evidence="2">The sequence shown here is derived from an EMBL/GenBank/DDBJ whole genome shotgun (WGS) entry which is preliminary data.</text>
</comment>
<dbReference type="EMBL" id="PEWD01000036">
    <property type="protein sequence ID" value="PIU69005.1"/>
    <property type="molecule type" value="Genomic_DNA"/>
</dbReference>